<protein>
    <submittedName>
        <fullName evidence="2">Uncharacterized protein</fullName>
    </submittedName>
</protein>
<evidence type="ECO:0000313" key="3">
    <source>
        <dbReference type="Proteomes" id="UP001141552"/>
    </source>
</evidence>
<proteinExistence type="predicted"/>
<keyword evidence="3" id="KW-1185">Reference proteome</keyword>
<comment type="caution">
    <text evidence="2">The sequence shown here is derived from an EMBL/GenBank/DDBJ whole genome shotgun (WGS) entry which is preliminary data.</text>
</comment>
<reference evidence="2" key="1">
    <citation type="submission" date="2022-02" db="EMBL/GenBank/DDBJ databases">
        <authorList>
            <person name="Henning P.M."/>
            <person name="McCubbin A.G."/>
            <person name="Shore J.S."/>
        </authorList>
    </citation>
    <scope>NUCLEOTIDE SEQUENCE</scope>
    <source>
        <strain evidence="2">F60SS</strain>
        <tissue evidence="2">Leaves</tissue>
    </source>
</reference>
<dbReference type="Proteomes" id="UP001141552">
    <property type="component" value="Unassembled WGS sequence"/>
</dbReference>
<keyword evidence="1" id="KW-1133">Transmembrane helix</keyword>
<keyword evidence="1" id="KW-0812">Transmembrane</keyword>
<gene>
    <name evidence="2" type="ORF">Tsubulata_027373</name>
</gene>
<name>A0A9Q0FKZ6_9ROSI</name>
<accession>A0A9Q0FKZ6</accession>
<feature type="transmembrane region" description="Helical" evidence="1">
    <location>
        <begin position="6"/>
        <end position="25"/>
    </location>
</feature>
<dbReference type="OrthoDB" id="904575at2759"/>
<evidence type="ECO:0000256" key="1">
    <source>
        <dbReference type="SAM" id="Phobius"/>
    </source>
</evidence>
<dbReference type="AlphaFoldDB" id="A0A9Q0FKZ6"/>
<keyword evidence="1" id="KW-0472">Membrane</keyword>
<dbReference type="EMBL" id="JAKUCV010004957">
    <property type="protein sequence ID" value="KAJ4833410.1"/>
    <property type="molecule type" value="Genomic_DNA"/>
</dbReference>
<evidence type="ECO:0000313" key="2">
    <source>
        <dbReference type="EMBL" id="KAJ4833410.1"/>
    </source>
</evidence>
<organism evidence="2 3">
    <name type="scientific">Turnera subulata</name>
    <dbReference type="NCBI Taxonomy" id="218843"/>
    <lineage>
        <taxon>Eukaryota</taxon>
        <taxon>Viridiplantae</taxon>
        <taxon>Streptophyta</taxon>
        <taxon>Embryophyta</taxon>
        <taxon>Tracheophyta</taxon>
        <taxon>Spermatophyta</taxon>
        <taxon>Magnoliopsida</taxon>
        <taxon>eudicotyledons</taxon>
        <taxon>Gunneridae</taxon>
        <taxon>Pentapetalae</taxon>
        <taxon>rosids</taxon>
        <taxon>fabids</taxon>
        <taxon>Malpighiales</taxon>
        <taxon>Passifloraceae</taxon>
        <taxon>Turnera</taxon>
    </lineage>
</organism>
<reference evidence="2" key="2">
    <citation type="journal article" date="2023" name="Plants (Basel)">
        <title>Annotation of the Turnera subulata (Passifloraceae) Draft Genome Reveals the S-Locus Evolved after the Divergence of Turneroideae from Passifloroideae in a Stepwise Manner.</title>
        <authorList>
            <person name="Henning P.M."/>
            <person name="Roalson E.H."/>
            <person name="Mir W."/>
            <person name="McCubbin A.G."/>
            <person name="Shore J.S."/>
        </authorList>
    </citation>
    <scope>NUCLEOTIDE SEQUENCE</scope>
    <source>
        <strain evidence="2">F60SS</strain>
    </source>
</reference>
<sequence length="135" mass="14771">MLLSFVSHLIFTVTAHLFVVIIQGIRLPGQAMQGALEQLAEAIRACFEYILELIMEAISSLISSAFDLFIETITGSVSMTGSAVGGLMESAKSSLDELMKDLPELADGFSDMIYNIVSDMWDHWAEAMGYVKENA</sequence>